<proteinExistence type="predicted"/>
<evidence type="ECO:0000259" key="2">
    <source>
        <dbReference type="Pfam" id="PF05161"/>
    </source>
</evidence>
<dbReference type="GO" id="GO:0005737">
    <property type="term" value="C:cytoplasm"/>
    <property type="evidence" value="ECO:0007669"/>
    <property type="project" value="TreeGrafter"/>
</dbReference>
<reference evidence="4 5" key="1">
    <citation type="journal article" date="2016" name="Environ. Microbiol.">
        <title>Genomic resolution of a cold subsurface aquifer community provides metabolic insights for novel microbes adapted to high CO concentrations.</title>
        <authorList>
            <person name="Probst A.J."/>
            <person name="Castelle C.J."/>
            <person name="Singh A."/>
            <person name="Brown C.T."/>
            <person name="Anantharaman K."/>
            <person name="Sharon I."/>
            <person name="Hug L.A."/>
            <person name="Burstein D."/>
            <person name="Emerson J.B."/>
            <person name="Thomas B.C."/>
            <person name="Banfield J.F."/>
        </authorList>
    </citation>
    <scope>NUCLEOTIDE SEQUENCE [LARGE SCALE GENOMIC DNA]</scope>
    <source>
        <strain evidence="4">CG1_02_47_685</strain>
    </source>
</reference>
<comment type="caution">
    <text evidence="4">The sequence shown here is derived from an EMBL/GenBank/DDBJ whole genome shotgun (WGS) entry which is preliminary data.</text>
</comment>
<dbReference type="STRING" id="1805282.AUJ44_01025"/>
<evidence type="ECO:0000313" key="4">
    <source>
        <dbReference type="EMBL" id="OIO33159.1"/>
    </source>
</evidence>
<dbReference type="GO" id="GO:0008887">
    <property type="term" value="F:glycerate kinase activity"/>
    <property type="evidence" value="ECO:0007669"/>
    <property type="project" value="InterPro"/>
</dbReference>
<dbReference type="InterPro" id="IPR037035">
    <property type="entry name" value="GK-like_C_sf"/>
</dbReference>
<dbReference type="Gene3D" id="3.40.50.10180">
    <property type="entry name" value="Glycerate kinase, MOFRL-like N-terminal domain"/>
    <property type="match status" value="1"/>
</dbReference>
<sequence length="469" mass="51380">METNEMPIIKNIDELVLTDLRRDALTILEAGYQAIVTERVINEHVSIDGNIMRVKNKAADINLSDYKRVFFIGIGKCAFDAGAVFEKMLGDKITDGIIIDVKGGVLKKLRSHVGTHPLPSEENVAVTRSIVDLLKGTTEEDLIMVVISGGGSSLLCLPHELNCETLSRFTEELMRRGATIAELNTVRKHLSEIQGGQFAKLVYPSPMIAFIFSDVPGNDIGMIASGPTVMDETTKEDAENILAKYDVLKACAAPDCEILETPKERKYFENVENMLILTNLNALVAMQAKARELGYMATIASDSLEGEAREIGVKLVAKMKGKRKTCMLYGGETIVTFEKKIKEKSNEKPDEKDEDSIGGNVGEKIEEKSEEKNKNAQGGRNQEASLGVLATIPPDLVFVAAASDGWDNTDVAGAICDSVLFEEAKRLSVDVNEYLDAHNSYDFFKKVGGHIKTGRMGSNVSDLYFVLSN</sequence>
<dbReference type="InterPro" id="IPR007835">
    <property type="entry name" value="MOFRL"/>
</dbReference>
<protein>
    <recommendedName>
        <fullName evidence="6">Glycerate kinase</fullName>
    </recommendedName>
</protein>
<evidence type="ECO:0000259" key="3">
    <source>
        <dbReference type="Pfam" id="PF13660"/>
    </source>
</evidence>
<dbReference type="InterPro" id="IPR025286">
    <property type="entry name" value="MOFRL_assoc_dom"/>
</dbReference>
<accession>A0A1J4VGA9</accession>
<dbReference type="Proteomes" id="UP000183206">
    <property type="component" value="Unassembled WGS sequence"/>
</dbReference>
<dbReference type="InterPro" id="IPR038614">
    <property type="entry name" value="GK_N_sf"/>
</dbReference>
<feature type="domain" description="MOFRL-associated" evidence="3">
    <location>
        <begin position="24"/>
        <end position="250"/>
    </location>
</feature>
<dbReference type="AlphaFoldDB" id="A0A1J4VGA9"/>
<evidence type="ECO:0000256" key="1">
    <source>
        <dbReference type="SAM" id="MobiDB-lite"/>
    </source>
</evidence>
<dbReference type="InterPro" id="IPR039760">
    <property type="entry name" value="MOFRL_protein"/>
</dbReference>
<evidence type="ECO:0008006" key="6">
    <source>
        <dbReference type="Google" id="ProtNLM"/>
    </source>
</evidence>
<evidence type="ECO:0000313" key="5">
    <source>
        <dbReference type="Proteomes" id="UP000183206"/>
    </source>
</evidence>
<feature type="domain" description="MOFRL" evidence="2">
    <location>
        <begin position="374"/>
        <end position="462"/>
    </location>
</feature>
<gene>
    <name evidence="4" type="ORF">AUJ44_01025</name>
</gene>
<dbReference type="EMBL" id="MNVO01000018">
    <property type="protein sequence ID" value="OIO33159.1"/>
    <property type="molecule type" value="Genomic_DNA"/>
</dbReference>
<feature type="compositionally biased region" description="Basic and acidic residues" evidence="1">
    <location>
        <begin position="363"/>
        <end position="374"/>
    </location>
</feature>
<dbReference type="Gene3D" id="3.40.1480.10">
    <property type="entry name" value="MOFRL domain"/>
    <property type="match status" value="1"/>
</dbReference>
<dbReference type="Pfam" id="PF05161">
    <property type="entry name" value="MOFRL"/>
    <property type="match status" value="1"/>
</dbReference>
<name>A0A1J4VGA9_9BACT</name>
<feature type="region of interest" description="Disordered" evidence="1">
    <location>
        <begin position="343"/>
        <end position="380"/>
    </location>
</feature>
<dbReference type="PANTHER" id="PTHR12227">
    <property type="entry name" value="GLYCERATE KINASE"/>
    <property type="match status" value="1"/>
</dbReference>
<dbReference type="SUPFAM" id="SSF82544">
    <property type="entry name" value="GckA/TtuD-like"/>
    <property type="match status" value="2"/>
</dbReference>
<dbReference type="PANTHER" id="PTHR12227:SF0">
    <property type="entry name" value="GLYCERATE KINASE"/>
    <property type="match status" value="1"/>
</dbReference>
<organism evidence="4 5">
    <name type="scientific">Candidatus Nomurabacteria bacterium CG1_02_47_685</name>
    <dbReference type="NCBI Taxonomy" id="1805282"/>
    <lineage>
        <taxon>Bacteria</taxon>
        <taxon>Candidatus Nomuraibacteriota</taxon>
    </lineage>
</organism>
<dbReference type="Pfam" id="PF13660">
    <property type="entry name" value="DUF4147"/>
    <property type="match status" value="1"/>
</dbReference>